<reference evidence="8 9" key="1">
    <citation type="journal article" date="2007" name="Science">
        <title>The Chlamydomonas genome reveals the evolution of key animal and plant functions.</title>
        <authorList>
            <person name="Merchant S.S."/>
            <person name="Prochnik S.E."/>
            <person name="Vallon O."/>
            <person name="Harris E.H."/>
            <person name="Karpowicz S.J."/>
            <person name="Witman G.B."/>
            <person name="Terry A."/>
            <person name="Salamov A."/>
            <person name="Fritz-Laylin L.K."/>
            <person name="Marechal-Drouard L."/>
            <person name="Marshall W.F."/>
            <person name="Qu L.H."/>
            <person name="Nelson D.R."/>
            <person name="Sanderfoot A.A."/>
            <person name="Spalding M.H."/>
            <person name="Kapitonov V.V."/>
            <person name="Ren Q."/>
            <person name="Ferris P."/>
            <person name="Lindquist E."/>
            <person name="Shapiro H."/>
            <person name="Lucas S.M."/>
            <person name="Grimwood J."/>
            <person name="Schmutz J."/>
            <person name="Cardol P."/>
            <person name="Cerutti H."/>
            <person name="Chanfreau G."/>
            <person name="Chen C.L."/>
            <person name="Cognat V."/>
            <person name="Croft M.T."/>
            <person name="Dent R."/>
            <person name="Dutcher S."/>
            <person name="Fernandez E."/>
            <person name="Fukuzawa H."/>
            <person name="Gonzalez-Ballester D."/>
            <person name="Gonzalez-Halphen D."/>
            <person name="Hallmann A."/>
            <person name="Hanikenne M."/>
            <person name="Hippler M."/>
            <person name="Inwood W."/>
            <person name="Jabbari K."/>
            <person name="Kalanon M."/>
            <person name="Kuras R."/>
            <person name="Lefebvre P.A."/>
            <person name="Lemaire S.D."/>
            <person name="Lobanov A.V."/>
            <person name="Lohr M."/>
            <person name="Manuell A."/>
            <person name="Meier I."/>
            <person name="Mets L."/>
            <person name="Mittag M."/>
            <person name="Mittelmeier T."/>
            <person name="Moroney J.V."/>
            <person name="Moseley J."/>
            <person name="Napoli C."/>
            <person name="Nedelcu A.M."/>
            <person name="Niyogi K."/>
            <person name="Novoselov S.V."/>
            <person name="Paulsen I.T."/>
            <person name="Pazour G."/>
            <person name="Purton S."/>
            <person name="Ral J.P."/>
            <person name="Riano-Pachon D.M."/>
            <person name="Riekhof W."/>
            <person name="Rymarquis L."/>
            <person name="Schroda M."/>
            <person name="Stern D."/>
            <person name="Umen J."/>
            <person name="Willows R."/>
            <person name="Wilson N."/>
            <person name="Zimmer S.L."/>
            <person name="Allmer J."/>
            <person name="Balk J."/>
            <person name="Bisova K."/>
            <person name="Chen C.J."/>
            <person name="Elias M."/>
            <person name="Gendler K."/>
            <person name="Hauser C."/>
            <person name="Lamb M.R."/>
            <person name="Ledford H."/>
            <person name="Long J.C."/>
            <person name="Minagawa J."/>
            <person name="Page M.D."/>
            <person name="Pan J."/>
            <person name="Pootakham W."/>
            <person name="Roje S."/>
            <person name="Rose A."/>
            <person name="Stahlberg E."/>
            <person name="Terauchi A.M."/>
            <person name="Yang P."/>
            <person name="Ball S."/>
            <person name="Bowler C."/>
            <person name="Dieckmann C.L."/>
            <person name="Gladyshev V.N."/>
            <person name="Green P."/>
            <person name="Jorgensen R."/>
            <person name="Mayfield S."/>
            <person name="Mueller-Roeber B."/>
            <person name="Rajamani S."/>
            <person name="Sayre R.T."/>
            <person name="Brokstein P."/>
            <person name="Dubchak I."/>
            <person name="Goodstein D."/>
            <person name="Hornick L."/>
            <person name="Huang Y.W."/>
            <person name="Jhaveri J."/>
            <person name="Luo Y."/>
            <person name="Martinez D."/>
            <person name="Ngau W.C."/>
            <person name="Otillar B."/>
            <person name="Poliakov A."/>
            <person name="Porter A."/>
            <person name="Szajkowski L."/>
            <person name="Werner G."/>
            <person name="Zhou K."/>
            <person name="Grigoriev I.V."/>
            <person name="Rokhsar D.S."/>
            <person name="Grossman A.R."/>
        </authorList>
    </citation>
    <scope>NUCLEOTIDE SEQUENCE [LARGE SCALE GENOMIC DNA]</scope>
    <source>
        <strain evidence="9">CC-503</strain>
    </source>
</reference>
<dbReference type="OrthoDB" id="10254665at2759"/>
<dbReference type="GeneID" id="5719536"/>
<feature type="compositionally biased region" description="Basic and acidic residues" evidence="7">
    <location>
        <begin position="362"/>
        <end position="371"/>
    </location>
</feature>
<evidence type="ECO:0000313" key="9">
    <source>
        <dbReference type="Proteomes" id="UP000006906"/>
    </source>
</evidence>
<feature type="region of interest" description="Disordered" evidence="7">
    <location>
        <begin position="295"/>
        <end position="378"/>
    </location>
</feature>
<evidence type="ECO:0000256" key="3">
    <source>
        <dbReference type="ARBA" id="ARBA00021704"/>
    </source>
</evidence>
<dbReference type="InterPro" id="IPR017423">
    <property type="entry name" value="TRM6"/>
</dbReference>
<evidence type="ECO:0000256" key="6">
    <source>
        <dbReference type="ARBA" id="ARBA00032319"/>
    </source>
</evidence>
<dbReference type="InParanoid" id="A0A2K3D6S5"/>
<gene>
    <name evidence="8" type="ORF">CHLRE_12g543100v5</name>
</gene>
<dbReference type="ExpressionAtlas" id="A0A2K3D6S5">
    <property type="expression patterns" value="baseline and differential"/>
</dbReference>
<comment type="subcellular location">
    <subcellularLocation>
        <location evidence="1">Nucleus</location>
    </subcellularLocation>
</comment>
<dbReference type="OMA" id="TRCRPYQ"/>
<dbReference type="Pfam" id="PF04189">
    <property type="entry name" value="Gcd10p"/>
    <property type="match status" value="1"/>
</dbReference>
<evidence type="ECO:0000256" key="1">
    <source>
        <dbReference type="ARBA" id="ARBA00004123"/>
    </source>
</evidence>
<proteinExistence type="inferred from homology"/>
<keyword evidence="9" id="KW-1185">Reference proteome</keyword>
<protein>
    <recommendedName>
        <fullName evidence="3">tRNA (adenine(58)-N(1))-methyltransferase non-catalytic subunit TRM6</fullName>
    </recommendedName>
    <alternativeName>
        <fullName evidence="6">tRNA(m1A58)-methyltransferase subunit TRM6</fullName>
    </alternativeName>
</protein>
<evidence type="ECO:0000256" key="5">
    <source>
        <dbReference type="ARBA" id="ARBA00023242"/>
    </source>
</evidence>
<accession>A0A2K3D6S5</accession>
<feature type="region of interest" description="Disordered" evidence="7">
    <location>
        <begin position="510"/>
        <end position="541"/>
    </location>
</feature>
<evidence type="ECO:0000256" key="7">
    <source>
        <dbReference type="SAM" id="MobiDB-lite"/>
    </source>
</evidence>
<dbReference type="GO" id="GO:0031515">
    <property type="term" value="C:tRNA (m1A) methyltransferase complex"/>
    <property type="evidence" value="ECO:0000318"/>
    <property type="project" value="GO_Central"/>
</dbReference>
<dbReference type="Proteomes" id="UP000006906">
    <property type="component" value="Chromosome 12"/>
</dbReference>
<dbReference type="Gramene" id="PNW76224">
    <property type="protein sequence ID" value="PNW76224"/>
    <property type="gene ID" value="CHLRE_12g543100v5"/>
</dbReference>
<dbReference type="AlphaFoldDB" id="A0A2K3D6S5"/>
<feature type="compositionally biased region" description="Low complexity" evidence="7">
    <location>
        <begin position="332"/>
        <end position="346"/>
    </location>
</feature>
<dbReference type="EMBL" id="CM008973">
    <property type="protein sequence ID" value="PNW76224.1"/>
    <property type="molecule type" value="Genomic_DNA"/>
</dbReference>
<dbReference type="GO" id="GO:0005634">
    <property type="term" value="C:nucleus"/>
    <property type="evidence" value="ECO:0000318"/>
    <property type="project" value="GO_Central"/>
</dbReference>
<keyword evidence="5" id="KW-0539">Nucleus</keyword>
<dbReference type="KEGG" id="cre:CHLRE_12g543100v5"/>
<evidence type="ECO:0000256" key="4">
    <source>
        <dbReference type="ARBA" id="ARBA00022694"/>
    </source>
</evidence>
<comment type="similarity">
    <text evidence="2">Belongs to the TRM6/GCD10 family.</text>
</comment>
<keyword evidence="4" id="KW-0819">tRNA processing</keyword>
<name>A0A2K3D6S5_CHLRE</name>
<organism evidence="8 9">
    <name type="scientific">Chlamydomonas reinhardtii</name>
    <name type="common">Chlamydomonas smithii</name>
    <dbReference type="NCBI Taxonomy" id="3055"/>
    <lineage>
        <taxon>Eukaryota</taxon>
        <taxon>Viridiplantae</taxon>
        <taxon>Chlorophyta</taxon>
        <taxon>core chlorophytes</taxon>
        <taxon>Chlorophyceae</taxon>
        <taxon>CS clade</taxon>
        <taxon>Chlamydomonadales</taxon>
        <taxon>Chlamydomonadaceae</taxon>
        <taxon>Chlamydomonas</taxon>
    </lineage>
</organism>
<sequence length="565" mass="58777">MAADGVICDGDHLVLDVNGEKLSFVQKLKANGTMRVGKYTVSTAPLIGAPFGALFEVTADGKSLQRVLLPPADEITRITDTERDNSNLFDRNTENQKLTQEQIEELKKSGKAGSEIVDLLCSNSATFEKKTEFAQDKYKRRKAKKYITYLTPRKPTARMISEAYYDKCPERVWNLRHDTLAVMLSLGNVAAGAKVLVVEHCLGLVTAAAVERLGGQGAVCATQLDERAAPLDAVRLMNLDPQQRSVLFTAYASSLLKDKAAVERCEGLAAMTTAVPAAAPATIAAAAVTGASEAAGEQAAQADDGKQQAEEAAGAGGEEAKSADAAEEAMEVDAATAASGSAAGPDAGAGAGPSAGGQQQERQPRGGDGRDGGGGGYGSFMPRPEALCSVLVSGFDCCLLAHPKMHPTALLDAIWPLLAPSATFAVYSPWAQPLAEALAHLQGSRNAVMLQLQESWLRPHQVLPARTHPHMTCSGSGGYLLSGIKVVPPEATPLAAALVQHLKSASGGAAAGGSGAGPAVEAKEAAGGEGEGQGDGEGRGRWQVSLWSGQDFGSWCLCLHVHCSR</sequence>
<dbReference type="PANTHER" id="PTHR12945:SF0">
    <property type="entry name" value="TRNA (ADENINE(58)-N(1))-METHYLTRANSFERASE NON-CATALYTIC SUBUNIT TRM6"/>
    <property type="match status" value="1"/>
</dbReference>
<evidence type="ECO:0000313" key="8">
    <source>
        <dbReference type="EMBL" id="PNW76224.1"/>
    </source>
</evidence>
<dbReference type="GO" id="GO:0030488">
    <property type="term" value="P:tRNA methylation"/>
    <property type="evidence" value="ECO:0007669"/>
    <property type="project" value="InterPro"/>
</dbReference>
<dbReference type="RefSeq" id="XP_042919165.1">
    <property type="nucleotide sequence ID" value="XM_043068801.1"/>
</dbReference>
<dbReference type="FunCoup" id="A0A2K3D6S5">
    <property type="interactions" value="1700"/>
</dbReference>
<dbReference type="STRING" id="3055.A0A2K3D6S5"/>
<evidence type="ECO:0000256" key="2">
    <source>
        <dbReference type="ARBA" id="ARBA00008320"/>
    </source>
</evidence>
<dbReference type="PANTHER" id="PTHR12945">
    <property type="entry name" value="TRANSLATION INITIATION FACTOR EIF3-RELATED"/>
    <property type="match status" value="1"/>
</dbReference>